<dbReference type="KEGG" id="svp:Pan189_33670"/>
<feature type="domain" description="DUF1570" evidence="2">
    <location>
        <begin position="250"/>
        <end position="367"/>
    </location>
</feature>
<dbReference type="EMBL" id="CP036268">
    <property type="protein sequence ID" value="QDT38967.1"/>
    <property type="molecule type" value="Genomic_DNA"/>
</dbReference>
<feature type="compositionally biased region" description="Polar residues" evidence="1">
    <location>
        <begin position="15"/>
        <end position="27"/>
    </location>
</feature>
<organism evidence="3 4">
    <name type="scientific">Stratiformator vulcanicus</name>
    <dbReference type="NCBI Taxonomy" id="2527980"/>
    <lineage>
        <taxon>Bacteria</taxon>
        <taxon>Pseudomonadati</taxon>
        <taxon>Planctomycetota</taxon>
        <taxon>Planctomycetia</taxon>
        <taxon>Planctomycetales</taxon>
        <taxon>Planctomycetaceae</taxon>
        <taxon>Stratiformator</taxon>
    </lineage>
</organism>
<gene>
    <name evidence="3" type="ORF">Pan189_33670</name>
</gene>
<evidence type="ECO:0000256" key="1">
    <source>
        <dbReference type="SAM" id="MobiDB-lite"/>
    </source>
</evidence>
<feature type="region of interest" description="Disordered" evidence="1">
    <location>
        <begin position="1"/>
        <end position="27"/>
    </location>
</feature>
<proteinExistence type="predicted"/>
<evidence type="ECO:0000313" key="4">
    <source>
        <dbReference type="Proteomes" id="UP000317318"/>
    </source>
</evidence>
<evidence type="ECO:0000259" key="2">
    <source>
        <dbReference type="Pfam" id="PF07607"/>
    </source>
</evidence>
<keyword evidence="4" id="KW-1185">Reference proteome</keyword>
<dbReference type="Pfam" id="PF07607">
    <property type="entry name" value="DUF1570"/>
    <property type="match status" value="1"/>
</dbReference>
<protein>
    <recommendedName>
        <fullName evidence="2">DUF1570 domain-containing protein</fullName>
    </recommendedName>
</protein>
<dbReference type="AlphaFoldDB" id="A0A517R507"/>
<reference evidence="3 4" key="1">
    <citation type="submission" date="2019-02" db="EMBL/GenBank/DDBJ databases">
        <title>Deep-cultivation of Planctomycetes and their phenomic and genomic characterization uncovers novel biology.</title>
        <authorList>
            <person name="Wiegand S."/>
            <person name="Jogler M."/>
            <person name="Boedeker C."/>
            <person name="Pinto D."/>
            <person name="Vollmers J."/>
            <person name="Rivas-Marin E."/>
            <person name="Kohn T."/>
            <person name="Peeters S.H."/>
            <person name="Heuer A."/>
            <person name="Rast P."/>
            <person name="Oberbeckmann S."/>
            <person name="Bunk B."/>
            <person name="Jeske O."/>
            <person name="Meyerdierks A."/>
            <person name="Storesund J.E."/>
            <person name="Kallscheuer N."/>
            <person name="Luecker S."/>
            <person name="Lage O.M."/>
            <person name="Pohl T."/>
            <person name="Merkel B.J."/>
            <person name="Hornburger P."/>
            <person name="Mueller R.-W."/>
            <person name="Bruemmer F."/>
            <person name="Labrenz M."/>
            <person name="Spormann A.M."/>
            <person name="Op den Camp H."/>
            <person name="Overmann J."/>
            <person name="Amann R."/>
            <person name="Jetten M.S.M."/>
            <person name="Mascher T."/>
            <person name="Medema M.H."/>
            <person name="Devos D.P."/>
            <person name="Kaster A.-K."/>
            <person name="Ovreas L."/>
            <person name="Rohde M."/>
            <person name="Galperin M.Y."/>
            <person name="Jogler C."/>
        </authorList>
    </citation>
    <scope>NUCLEOTIDE SEQUENCE [LARGE SCALE GENOMIC DNA]</scope>
    <source>
        <strain evidence="3 4">Pan189</strain>
    </source>
</reference>
<sequence>MARSTRGDDMPPQFPTTAASDGRMPNQSRPRWSILTLWVAFCFSLSATTALAKEPRPLTEVVFKAGGKEIAESGRVIVEAADGGILLEAVDGQLWNVTPKAMVSRTHLDQPFQPISADDFAGKLQEEFGEEFSVSKTKHYVIASSAAPEFTDWCETTLERFLNVFTRYWDRDPLELHEPEFPLAAIIFSDQAAFAQYARADIGDAAATTIGYYSIRSNRIVFSDLSARFRGRQVKSRAEMNRLLSASSANVATVIHEATHQIAFNCGVHIRYADNPMWMTEGFAMFCETPDLRSTSGWRTIGDVNRARLPALRGASLDIDRLISSDDPLRDASTARTAYAESWALTYFLAKARRGKYREYLEAIGSKPRLIWDDAETRRAEFEAHFGDVDELQDAFRRYLSRLR</sequence>
<dbReference type="InterPro" id="IPR011464">
    <property type="entry name" value="DUF1570"/>
</dbReference>
<evidence type="ECO:0000313" key="3">
    <source>
        <dbReference type="EMBL" id="QDT38967.1"/>
    </source>
</evidence>
<name>A0A517R507_9PLAN</name>
<accession>A0A517R507</accession>
<dbReference type="Proteomes" id="UP000317318">
    <property type="component" value="Chromosome"/>
</dbReference>